<evidence type="ECO:0000256" key="4">
    <source>
        <dbReference type="ARBA" id="ARBA00022801"/>
    </source>
</evidence>
<dbReference type="InterPro" id="IPR020568">
    <property type="entry name" value="Ribosomal_Su5_D2-typ_SF"/>
</dbReference>
<dbReference type="EMBL" id="SLWY01000004">
    <property type="protein sequence ID" value="TCO82783.1"/>
    <property type="molecule type" value="Genomic_DNA"/>
</dbReference>
<dbReference type="GO" id="GO:0042781">
    <property type="term" value="F:3'-tRNA processing endoribonuclease activity"/>
    <property type="evidence" value="ECO:0007669"/>
    <property type="project" value="TreeGrafter"/>
</dbReference>
<comment type="subunit">
    <text evidence="6">Consists of a catalytic RNA component (M1 or rnpB) and a protein subunit.</text>
</comment>
<accession>A0A4V6NPL1</accession>
<dbReference type="Pfam" id="PF00825">
    <property type="entry name" value="Ribonuclease_P"/>
    <property type="match status" value="1"/>
</dbReference>
<dbReference type="SUPFAM" id="SSF54211">
    <property type="entry name" value="Ribosomal protein S5 domain 2-like"/>
    <property type="match status" value="1"/>
</dbReference>
<evidence type="ECO:0000256" key="6">
    <source>
        <dbReference type="HAMAP-Rule" id="MF_00227"/>
    </source>
</evidence>
<dbReference type="RefSeq" id="WP_132539350.1">
    <property type="nucleotide sequence ID" value="NZ_SLWY01000004.1"/>
</dbReference>
<proteinExistence type="inferred from homology"/>
<comment type="function">
    <text evidence="6">RNaseP catalyzes the removal of the 5'-leader sequence from pre-tRNA to produce the mature 5'-terminus. It can also cleave other RNA substrates such as 4.5S RNA. The protein component plays an auxiliary but essential role in vivo by binding to the 5'-leader sequence and broadening the substrate specificity of the ribozyme.</text>
</comment>
<dbReference type="GO" id="GO:0001682">
    <property type="term" value="P:tRNA 5'-leader removal"/>
    <property type="evidence" value="ECO:0007669"/>
    <property type="project" value="UniProtKB-UniRule"/>
</dbReference>
<dbReference type="InterPro" id="IPR000100">
    <property type="entry name" value="RNase_P"/>
</dbReference>
<sequence>MSTARFDRRARLLDKSDFSALFERAERSADRYFAVLARPNGLGHPRLGLAISKRSAKLAVVRNGIKRVIRESFRVRQQLLGSNDFVVLGRPGIAGTANQAYFESLEGHWRRLVKRCARS</sequence>
<comment type="similarity">
    <text evidence="6">Belongs to the RnpA family.</text>
</comment>
<keyword evidence="4 6" id="KW-0378">Hydrolase</keyword>
<organism evidence="8 9">
    <name type="scientific">Plasticicumulans lactativorans</name>
    <dbReference type="NCBI Taxonomy" id="1133106"/>
    <lineage>
        <taxon>Bacteria</taxon>
        <taxon>Pseudomonadati</taxon>
        <taxon>Pseudomonadota</taxon>
        <taxon>Gammaproteobacteria</taxon>
        <taxon>Candidatus Competibacteraceae</taxon>
        <taxon>Plasticicumulans</taxon>
    </lineage>
</organism>
<dbReference type="InterPro" id="IPR014721">
    <property type="entry name" value="Ribsml_uS5_D2-typ_fold_subgr"/>
</dbReference>
<evidence type="ECO:0000256" key="7">
    <source>
        <dbReference type="NCBIfam" id="TIGR00188"/>
    </source>
</evidence>
<comment type="catalytic activity">
    <reaction evidence="6">
        <text>Endonucleolytic cleavage of RNA, removing 5'-extranucleotides from tRNA precursor.</text>
        <dbReference type="EC" id="3.1.26.5"/>
    </reaction>
</comment>
<keyword evidence="5 6" id="KW-0694">RNA-binding</keyword>
<dbReference type="GO" id="GO:0030677">
    <property type="term" value="C:ribonuclease P complex"/>
    <property type="evidence" value="ECO:0007669"/>
    <property type="project" value="TreeGrafter"/>
</dbReference>
<dbReference type="GO" id="GO:0000049">
    <property type="term" value="F:tRNA binding"/>
    <property type="evidence" value="ECO:0007669"/>
    <property type="project" value="UniProtKB-UniRule"/>
</dbReference>
<comment type="caution">
    <text evidence="8">The sequence shown here is derived from an EMBL/GenBank/DDBJ whole genome shotgun (WGS) entry which is preliminary data.</text>
</comment>
<evidence type="ECO:0000256" key="3">
    <source>
        <dbReference type="ARBA" id="ARBA00022759"/>
    </source>
</evidence>
<evidence type="ECO:0000256" key="2">
    <source>
        <dbReference type="ARBA" id="ARBA00022722"/>
    </source>
</evidence>
<dbReference type="Proteomes" id="UP000295765">
    <property type="component" value="Unassembled WGS sequence"/>
</dbReference>
<reference evidence="8 9" key="1">
    <citation type="submission" date="2019-03" db="EMBL/GenBank/DDBJ databases">
        <title>Genomic Encyclopedia of Type Strains, Phase IV (KMG-IV): sequencing the most valuable type-strain genomes for metagenomic binning, comparative biology and taxonomic classification.</title>
        <authorList>
            <person name="Goeker M."/>
        </authorList>
    </citation>
    <scope>NUCLEOTIDE SEQUENCE [LARGE SCALE GENOMIC DNA]</scope>
    <source>
        <strain evidence="8 9">DSM 25287</strain>
    </source>
</reference>
<evidence type="ECO:0000256" key="1">
    <source>
        <dbReference type="ARBA" id="ARBA00022694"/>
    </source>
</evidence>
<dbReference type="AlphaFoldDB" id="A0A4V6NPL1"/>
<keyword evidence="3 6" id="KW-0255">Endonuclease</keyword>
<keyword evidence="9" id="KW-1185">Reference proteome</keyword>
<evidence type="ECO:0000313" key="8">
    <source>
        <dbReference type="EMBL" id="TCO82783.1"/>
    </source>
</evidence>
<keyword evidence="1 6" id="KW-0819">tRNA processing</keyword>
<name>A0A4V6NPL1_9GAMM</name>
<dbReference type="HAMAP" id="MF_00227">
    <property type="entry name" value="RNase_P"/>
    <property type="match status" value="1"/>
</dbReference>
<dbReference type="Gene3D" id="3.30.230.10">
    <property type="match status" value="1"/>
</dbReference>
<protein>
    <recommendedName>
        <fullName evidence="6 7">Ribonuclease P protein component</fullName>
        <shortName evidence="6">RNase P protein</shortName>
        <shortName evidence="6">RNaseP protein</shortName>
        <ecNumber evidence="6 7">3.1.26.5</ecNumber>
    </recommendedName>
    <alternativeName>
        <fullName evidence="6">Protein C5</fullName>
    </alternativeName>
</protein>
<dbReference type="PANTHER" id="PTHR33992">
    <property type="entry name" value="RIBONUCLEASE P PROTEIN COMPONENT"/>
    <property type="match status" value="1"/>
</dbReference>
<dbReference type="GO" id="GO:0004526">
    <property type="term" value="F:ribonuclease P activity"/>
    <property type="evidence" value="ECO:0007669"/>
    <property type="project" value="UniProtKB-UniRule"/>
</dbReference>
<dbReference type="EC" id="3.1.26.5" evidence="6 7"/>
<gene>
    <name evidence="6" type="primary">rnpA</name>
    <name evidence="8" type="ORF">EV699_104175</name>
</gene>
<keyword evidence="2 6" id="KW-0540">Nuclease</keyword>
<dbReference type="NCBIfam" id="TIGR00188">
    <property type="entry name" value="rnpA"/>
    <property type="match status" value="1"/>
</dbReference>
<evidence type="ECO:0000256" key="5">
    <source>
        <dbReference type="ARBA" id="ARBA00022884"/>
    </source>
</evidence>
<dbReference type="OrthoDB" id="9796422at2"/>
<evidence type="ECO:0000313" key="9">
    <source>
        <dbReference type="Proteomes" id="UP000295765"/>
    </source>
</evidence>
<dbReference type="PANTHER" id="PTHR33992:SF1">
    <property type="entry name" value="RIBONUCLEASE P PROTEIN COMPONENT"/>
    <property type="match status" value="1"/>
</dbReference>